<gene>
    <name evidence="2" type="ORF">FBUS_02458</name>
</gene>
<dbReference type="EMBL" id="LUCM01000228">
    <property type="protein sequence ID" value="KAA0200886.1"/>
    <property type="molecule type" value="Genomic_DNA"/>
</dbReference>
<dbReference type="OrthoDB" id="10465382at2759"/>
<accession>A0A8E0S491</accession>
<proteinExistence type="predicted"/>
<protein>
    <submittedName>
        <fullName evidence="2">Uncharacterized protein</fullName>
    </submittedName>
</protein>
<name>A0A8E0S491_9TREM</name>
<evidence type="ECO:0000313" key="3">
    <source>
        <dbReference type="Proteomes" id="UP000728185"/>
    </source>
</evidence>
<evidence type="ECO:0000313" key="2">
    <source>
        <dbReference type="EMBL" id="KAA0200886.1"/>
    </source>
</evidence>
<keyword evidence="3" id="KW-1185">Reference proteome</keyword>
<feature type="region of interest" description="Disordered" evidence="1">
    <location>
        <begin position="17"/>
        <end position="45"/>
    </location>
</feature>
<reference evidence="2" key="1">
    <citation type="submission" date="2019-05" db="EMBL/GenBank/DDBJ databases">
        <title>Annotation for the trematode Fasciolopsis buski.</title>
        <authorList>
            <person name="Choi Y.-J."/>
        </authorList>
    </citation>
    <scope>NUCLEOTIDE SEQUENCE</scope>
    <source>
        <strain evidence="2">HT</strain>
        <tissue evidence="2">Whole worm</tissue>
    </source>
</reference>
<dbReference type="AlphaFoldDB" id="A0A8E0S491"/>
<organism evidence="2 3">
    <name type="scientific">Fasciolopsis buskii</name>
    <dbReference type="NCBI Taxonomy" id="27845"/>
    <lineage>
        <taxon>Eukaryota</taxon>
        <taxon>Metazoa</taxon>
        <taxon>Spiralia</taxon>
        <taxon>Lophotrochozoa</taxon>
        <taxon>Platyhelminthes</taxon>
        <taxon>Trematoda</taxon>
        <taxon>Digenea</taxon>
        <taxon>Plagiorchiida</taxon>
        <taxon>Echinostomata</taxon>
        <taxon>Echinostomatoidea</taxon>
        <taxon>Fasciolidae</taxon>
        <taxon>Fasciolopsis</taxon>
    </lineage>
</organism>
<comment type="caution">
    <text evidence="2">The sequence shown here is derived from an EMBL/GenBank/DDBJ whole genome shotgun (WGS) entry which is preliminary data.</text>
</comment>
<sequence length="149" mass="17183">MQQDLIERIRRLETRLNRLDRQQRPASPADTAGHLGRKSKPQVSDLELEPWPSTFQGMRQVIISLSGRFEEQVDQLEFRIARLERELNIGTGTNSVAGETNLFQMSADIRLLKNQFGNLDQDISNLNGRIDERCQRLSTEMENNVNFTL</sequence>
<dbReference type="Proteomes" id="UP000728185">
    <property type="component" value="Unassembled WGS sequence"/>
</dbReference>
<evidence type="ECO:0000256" key="1">
    <source>
        <dbReference type="SAM" id="MobiDB-lite"/>
    </source>
</evidence>